<comment type="caution">
    <text evidence="1">The sequence shown here is derived from an EMBL/GenBank/DDBJ whole genome shotgun (WGS) entry which is preliminary data.</text>
</comment>
<gene>
    <name evidence="1" type="ORF">HYH03_015960</name>
</gene>
<evidence type="ECO:0000313" key="1">
    <source>
        <dbReference type="EMBL" id="KAG2485285.1"/>
    </source>
</evidence>
<protein>
    <submittedName>
        <fullName evidence="1">Uncharacterized protein</fullName>
    </submittedName>
</protein>
<keyword evidence="2" id="KW-1185">Reference proteome</keyword>
<reference evidence="1" key="1">
    <citation type="journal article" date="2020" name="bioRxiv">
        <title>Comparative genomics of Chlamydomonas.</title>
        <authorList>
            <person name="Craig R.J."/>
            <person name="Hasan A.R."/>
            <person name="Ness R.W."/>
            <person name="Keightley P.D."/>
        </authorList>
    </citation>
    <scope>NUCLEOTIDE SEQUENCE</scope>
    <source>
        <strain evidence="1">CCAP 11/70</strain>
    </source>
</reference>
<name>A0A835XQR9_9CHLO</name>
<dbReference type="OrthoDB" id="559589at2759"/>
<evidence type="ECO:0000313" key="2">
    <source>
        <dbReference type="Proteomes" id="UP000612055"/>
    </source>
</evidence>
<dbReference type="Proteomes" id="UP000612055">
    <property type="component" value="Unassembled WGS sequence"/>
</dbReference>
<dbReference type="AlphaFoldDB" id="A0A835XQR9"/>
<accession>A0A835XQR9</accession>
<proteinExistence type="predicted"/>
<organism evidence="1 2">
    <name type="scientific">Edaphochlamys debaryana</name>
    <dbReference type="NCBI Taxonomy" id="47281"/>
    <lineage>
        <taxon>Eukaryota</taxon>
        <taxon>Viridiplantae</taxon>
        <taxon>Chlorophyta</taxon>
        <taxon>core chlorophytes</taxon>
        <taxon>Chlorophyceae</taxon>
        <taxon>CS clade</taxon>
        <taxon>Chlamydomonadales</taxon>
        <taxon>Chlamydomonadales incertae sedis</taxon>
        <taxon>Edaphochlamys</taxon>
    </lineage>
</organism>
<sequence length="165" mass="17915">MLDPKSQPSAAVLNWYHLEPVLRLADKYDITVLRVLCVSYMACNQADIKLEESLTSPKNPLIAATLMEQCCAQPELDPYVKPVNAVVNAALTAPTGSTAQRAFMGKLRALVTSPLYMKLVSPGVQARVMSMLVSVMDSVMAAASVEARQDYQQQHSPPLACAECC</sequence>
<dbReference type="EMBL" id="JAEHOE010000132">
    <property type="protein sequence ID" value="KAG2485285.1"/>
    <property type="molecule type" value="Genomic_DNA"/>
</dbReference>